<accession>A0A0W8I3J1</accession>
<dbReference type="NCBIfam" id="TIGR00188">
    <property type="entry name" value="rnpA"/>
    <property type="match status" value="1"/>
</dbReference>
<comment type="subunit">
    <text evidence="6">Consists of a catalytic RNA component (M1 or rnpB) and a protein subunit.</text>
</comment>
<gene>
    <name evidence="6" type="primary">rnpA</name>
    <name evidence="8" type="ORF">AVL62_14185</name>
</gene>
<sequence length="128" mass="13649">MLARRHRLTAGEDFRAVLRGRGDGRRRQRAGTDLLVVHVCLPRPDATAVASLGACPRVGFVVSKAVGNSVVRHRTVRRLRHLVADRLGGLPPAADVVVRALPPAARATSAELGAALDQALARAVTRRS</sequence>
<dbReference type="Gene3D" id="3.30.230.10">
    <property type="match status" value="1"/>
</dbReference>
<dbReference type="GO" id="GO:0004526">
    <property type="term" value="F:ribonuclease P activity"/>
    <property type="evidence" value="ECO:0007669"/>
    <property type="project" value="UniProtKB-UniRule"/>
</dbReference>
<dbReference type="PANTHER" id="PTHR33992:SF1">
    <property type="entry name" value="RIBONUCLEASE P PROTEIN COMPONENT"/>
    <property type="match status" value="1"/>
</dbReference>
<dbReference type="InterPro" id="IPR020568">
    <property type="entry name" value="Ribosomal_Su5_D2-typ_SF"/>
</dbReference>
<evidence type="ECO:0000256" key="4">
    <source>
        <dbReference type="ARBA" id="ARBA00022801"/>
    </source>
</evidence>
<evidence type="ECO:0000256" key="2">
    <source>
        <dbReference type="ARBA" id="ARBA00022722"/>
    </source>
</evidence>
<dbReference type="STRING" id="767452.AVL62_14185"/>
<comment type="function">
    <text evidence="6">RNaseP catalyzes the removal of the 5'-leader sequence from pre-tRNA to produce the mature 5'-terminus. It can also cleave other RNA substrates such as 4.5S RNA. The protein component plays an auxiliary but essential role in vivo by binding to the 5'-leader sequence and broadening the substrate specificity of the ribozyme.</text>
</comment>
<dbReference type="GO" id="GO:0030677">
    <property type="term" value="C:ribonuclease P complex"/>
    <property type="evidence" value="ECO:0007669"/>
    <property type="project" value="TreeGrafter"/>
</dbReference>
<dbReference type="GO" id="GO:0000049">
    <property type="term" value="F:tRNA binding"/>
    <property type="evidence" value="ECO:0007669"/>
    <property type="project" value="UniProtKB-UniRule"/>
</dbReference>
<comment type="catalytic activity">
    <reaction evidence="6">
        <text>Endonucleolytic cleavage of RNA, removing 5'-extranucleotides from tRNA precursor.</text>
        <dbReference type="EC" id="3.1.26.5"/>
    </reaction>
</comment>
<evidence type="ECO:0000256" key="3">
    <source>
        <dbReference type="ARBA" id="ARBA00022759"/>
    </source>
</evidence>
<keyword evidence="5 6" id="KW-0694">RNA-binding</keyword>
<keyword evidence="4 6" id="KW-0378">Hydrolase</keyword>
<dbReference type="EC" id="3.1.26.5" evidence="6 7"/>
<dbReference type="InterPro" id="IPR014721">
    <property type="entry name" value="Ribsml_uS5_D2-typ_fold_subgr"/>
</dbReference>
<name>A0A0W8I3J1_9MICO</name>
<evidence type="ECO:0000256" key="1">
    <source>
        <dbReference type="ARBA" id="ARBA00022694"/>
    </source>
</evidence>
<dbReference type="Pfam" id="PF00825">
    <property type="entry name" value="Ribonuclease_P"/>
    <property type="match status" value="1"/>
</dbReference>
<keyword evidence="9" id="KW-1185">Reference proteome</keyword>
<keyword evidence="2 6" id="KW-0540">Nuclease</keyword>
<dbReference type="AlphaFoldDB" id="A0A0W8I3J1"/>
<protein>
    <recommendedName>
        <fullName evidence="6 7">Ribonuclease P protein component</fullName>
        <shortName evidence="6">RNase P protein</shortName>
        <shortName evidence="6">RNaseP protein</shortName>
        <ecNumber evidence="6 7">3.1.26.5</ecNumber>
    </recommendedName>
    <alternativeName>
        <fullName evidence="6">Protein C5</fullName>
    </alternativeName>
</protein>
<dbReference type="Proteomes" id="UP000054837">
    <property type="component" value="Unassembled WGS sequence"/>
</dbReference>
<dbReference type="GO" id="GO:0042781">
    <property type="term" value="F:3'-tRNA processing endoribonuclease activity"/>
    <property type="evidence" value="ECO:0007669"/>
    <property type="project" value="TreeGrafter"/>
</dbReference>
<evidence type="ECO:0000313" key="8">
    <source>
        <dbReference type="EMBL" id="KUG52473.1"/>
    </source>
</evidence>
<dbReference type="EMBL" id="LQBL01000030">
    <property type="protein sequence ID" value="KUG52473.1"/>
    <property type="molecule type" value="Genomic_DNA"/>
</dbReference>
<evidence type="ECO:0000256" key="7">
    <source>
        <dbReference type="NCBIfam" id="TIGR00188"/>
    </source>
</evidence>
<dbReference type="HAMAP" id="MF_00227">
    <property type="entry name" value="RNase_P"/>
    <property type="match status" value="1"/>
</dbReference>
<reference evidence="8 9" key="1">
    <citation type="submission" date="2015-12" db="EMBL/GenBank/DDBJ databases">
        <title>Serinicoccus chungangenesis strain CD08_5 genome sequencing and assembly.</title>
        <authorList>
            <person name="Chander A.M."/>
            <person name="Kaur G."/>
            <person name="Nair G.R."/>
            <person name="Dhawan D.K."/>
            <person name="Kochhar R.K."/>
            <person name="Mayilraj S."/>
            <person name="Bhadada S.K."/>
        </authorList>
    </citation>
    <scope>NUCLEOTIDE SEQUENCE [LARGE SCALE GENOMIC DNA]</scope>
    <source>
        <strain evidence="8 9">CD08_5</strain>
    </source>
</reference>
<comment type="similarity">
    <text evidence="6">Belongs to the RnpA family.</text>
</comment>
<evidence type="ECO:0000313" key="9">
    <source>
        <dbReference type="Proteomes" id="UP000054837"/>
    </source>
</evidence>
<dbReference type="PANTHER" id="PTHR33992">
    <property type="entry name" value="RIBONUCLEASE P PROTEIN COMPONENT"/>
    <property type="match status" value="1"/>
</dbReference>
<evidence type="ECO:0000256" key="6">
    <source>
        <dbReference type="HAMAP-Rule" id="MF_00227"/>
    </source>
</evidence>
<evidence type="ECO:0000256" key="5">
    <source>
        <dbReference type="ARBA" id="ARBA00022884"/>
    </source>
</evidence>
<keyword evidence="3 6" id="KW-0255">Endonuclease</keyword>
<dbReference type="GO" id="GO:0001682">
    <property type="term" value="P:tRNA 5'-leader removal"/>
    <property type="evidence" value="ECO:0007669"/>
    <property type="project" value="UniProtKB-UniRule"/>
</dbReference>
<dbReference type="OrthoDB" id="196964at2"/>
<dbReference type="InterPro" id="IPR000100">
    <property type="entry name" value="RNase_P"/>
</dbReference>
<organism evidence="8 9">
    <name type="scientific">Serinicoccus chungangensis</name>
    <dbReference type="NCBI Taxonomy" id="767452"/>
    <lineage>
        <taxon>Bacteria</taxon>
        <taxon>Bacillati</taxon>
        <taxon>Actinomycetota</taxon>
        <taxon>Actinomycetes</taxon>
        <taxon>Micrococcales</taxon>
        <taxon>Ornithinimicrobiaceae</taxon>
        <taxon>Serinicoccus</taxon>
    </lineage>
</organism>
<proteinExistence type="inferred from homology"/>
<dbReference type="SUPFAM" id="SSF54211">
    <property type="entry name" value="Ribosomal protein S5 domain 2-like"/>
    <property type="match status" value="1"/>
</dbReference>
<comment type="caution">
    <text evidence="8">The sequence shown here is derived from an EMBL/GenBank/DDBJ whole genome shotgun (WGS) entry which is preliminary data.</text>
</comment>
<keyword evidence="1 6" id="KW-0819">tRNA processing</keyword>
<dbReference type="RefSeq" id="WP_058892009.1">
    <property type="nucleotide sequence ID" value="NZ_LQBL01000030.1"/>
</dbReference>